<feature type="binding site" evidence="9">
    <location>
        <position position="195"/>
    </location>
    <ligand>
        <name>NAD(+)</name>
        <dbReference type="ChEBI" id="CHEBI:57540"/>
    </ligand>
</feature>
<dbReference type="InterPro" id="IPR004099">
    <property type="entry name" value="Pyr_nucl-diS_OxRdtase_dimer"/>
</dbReference>
<feature type="binding site" evidence="9">
    <location>
        <position position="258"/>
    </location>
    <ligand>
        <name>NAD(+)</name>
        <dbReference type="ChEBI" id="CHEBI:57540"/>
    </ligand>
</feature>
<evidence type="ECO:0000313" key="15">
    <source>
        <dbReference type="Proteomes" id="UP000886857"/>
    </source>
</evidence>
<dbReference type="Gene3D" id="3.50.50.60">
    <property type="entry name" value="FAD/NAD(P)-binding domain"/>
    <property type="match status" value="2"/>
</dbReference>
<evidence type="ECO:0000256" key="6">
    <source>
        <dbReference type="ARBA" id="ARBA00023157"/>
    </source>
</evidence>
<keyword evidence="5 9" id="KW-0520">NAD</keyword>
<feature type="domain" description="FAD/NAD(P)-binding" evidence="13">
    <location>
        <begin position="4"/>
        <end position="312"/>
    </location>
</feature>
<dbReference type="Gene3D" id="3.30.390.30">
    <property type="match status" value="1"/>
</dbReference>
<feature type="active site" description="Proton acceptor" evidence="8">
    <location>
        <position position="421"/>
    </location>
</feature>
<dbReference type="PIRSF" id="PIRSF000350">
    <property type="entry name" value="Mercury_reductase_MerA"/>
    <property type="match status" value="1"/>
</dbReference>
<keyword evidence="3 9" id="KW-0274">FAD</keyword>
<gene>
    <name evidence="14" type="ORF">IAC73_04025</name>
</gene>
<dbReference type="InterPro" id="IPR023753">
    <property type="entry name" value="FAD/NAD-binding_dom"/>
</dbReference>
<dbReference type="InterPro" id="IPR050151">
    <property type="entry name" value="Class-I_Pyr_Nuc-Dis_Oxidored"/>
</dbReference>
<keyword evidence="6" id="KW-1015">Disulfide bond</keyword>
<dbReference type="EMBL" id="DVOE01000061">
    <property type="protein sequence ID" value="HIU98993.1"/>
    <property type="molecule type" value="Genomic_DNA"/>
</dbReference>
<feature type="binding site" evidence="9">
    <location>
        <position position="297"/>
    </location>
    <ligand>
        <name>FAD</name>
        <dbReference type="ChEBI" id="CHEBI:57692"/>
    </ligand>
</feature>
<comment type="cofactor">
    <cofactor evidence="9">
        <name>FAD</name>
        <dbReference type="ChEBI" id="CHEBI:57692"/>
    </cofactor>
    <text evidence="9">Binds 1 FAD per subunit.</text>
</comment>
<feature type="binding site" evidence="9">
    <location>
        <begin position="172"/>
        <end position="179"/>
    </location>
    <ligand>
        <name>NAD(+)</name>
        <dbReference type="ChEBI" id="CHEBI:57540"/>
    </ligand>
</feature>
<dbReference type="GO" id="GO:0004148">
    <property type="term" value="F:dihydrolipoyl dehydrogenase (NADH) activity"/>
    <property type="evidence" value="ECO:0007669"/>
    <property type="project" value="TreeGrafter"/>
</dbReference>
<evidence type="ECO:0000256" key="2">
    <source>
        <dbReference type="ARBA" id="ARBA00022630"/>
    </source>
</evidence>
<dbReference type="Proteomes" id="UP000886857">
    <property type="component" value="Unassembled WGS sequence"/>
</dbReference>
<evidence type="ECO:0000256" key="8">
    <source>
        <dbReference type="PIRSR" id="PIRSR000350-2"/>
    </source>
</evidence>
<keyword evidence="7 11" id="KW-0676">Redox-active center</keyword>
<dbReference type="AlphaFoldDB" id="A0A9D1N9J4"/>
<dbReference type="PRINTS" id="PR00368">
    <property type="entry name" value="FADPNR"/>
</dbReference>
<evidence type="ECO:0000256" key="11">
    <source>
        <dbReference type="RuleBase" id="RU003691"/>
    </source>
</evidence>
<dbReference type="PANTHER" id="PTHR22912:SF151">
    <property type="entry name" value="DIHYDROLIPOYL DEHYDROGENASE, MITOCHONDRIAL"/>
    <property type="match status" value="1"/>
</dbReference>
<comment type="caution">
    <text evidence="14">The sequence shown here is derived from an EMBL/GenBank/DDBJ whole genome shotgun (WGS) entry which is preliminary data.</text>
</comment>
<dbReference type="GO" id="GO:0050660">
    <property type="term" value="F:flavin adenine dinucleotide binding"/>
    <property type="evidence" value="ECO:0007669"/>
    <property type="project" value="TreeGrafter"/>
</dbReference>
<evidence type="ECO:0000256" key="3">
    <source>
        <dbReference type="ARBA" id="ARBA00022827"/>
    </source>
</evidence>
<dbReference type="Pfam" id="PF07992">
    <property type="entry name" value="Pyr_redox_2"/>
    <property type="match status" value="1"/>
</dbReference>
<dbReference type="InterPro" id="IPR012999">
    <property type="entry name" value="Pyr_OxRdtase_I_AS"/>
</dbReference>
<evidence type="ECO:0000256" key="1">
    <source>
        <dbReference type="ARBA" id="ARBA00007532"/>
    </source>
</evidence>
<sequence>MKTDLFVIGGGPAGHAAAVRAAKRGMSVMLAERDKVGGTCLNRGCIPTKFLLHSSALFASRKDWARLGVVAENVTYDESAVYLGKENVVSALRGGIESLLGAAGVTVVRAHARIAGEREIVADGERVTAEYVLVAAGSRPAPLPVPGAEEHALCSDGVLAAPINSDEVVIVGGGVVGCELACYFAETGRKVAVLEAADRLLPMLSKDISVRLAAALRRQGVAVECSARVTRIEENFAEFAAKDREMRRAPGRTVITVGRRAATEELGLDSVGLTPGQPLCTDGYMRTSLPWLYAAGDARKGVQLAHYASASAINAVEHMCGTGEYIDLSVVPSLIYTHPEIAVVGDPARGVKSGRFMLGANGKSMINGSNEGFIRVFCDETGKLVASEAMGGGVTELAGETALAIRCGLTARDVASTVHAHPTLYESVAEACEDIFGLATNKK</sequence>
<comment type="similarity">
    <text evidence="1 11">Belongs to the class-I pyridine nucleotide-disulfide oxidoreductase family.</text>
</comment>
<dbReference type="InterPro" id="IPR036188">
    <property type="entry name" value="FAD/NAD-bd_sf"/>
</dbReference>
<evidence type="ECO:0000256" key="10">
    <source>
        <dbReference type="PIRSR" id="PIRSR000350-4"/>
    </source>
</evidence>
<protein>
    <submittedName>
        <fullName evidence="14">FAD-dependent oxidoreductase</fullName>
    </submittedName>
</protein>
<dbReference type="PRINTS" id="PR00411">
    <property type="entry name" value="PNDRDTASEI"/>
</dbReference>
<evidence type="ECO:0000313" key="14">
    <source>
        <dbReference type="EMBL" id="HIU98993.1"/>
    </source>
</evidence>
<feature type="disulfide bond" description="Redox-active" evidence="10">
    <location>
        <begin position="40"/>
        <end position="45"/>
    </location>
</feature>
<proteinExistence type="inferred from homology"/>
<organism evidence="14 15">
    <name type="scientific">Candidatus Limadaptatus stercoripullorum</name>
    <dbReference type="NCBI Taxonomy" id="2840846"/>
    <lineage>
        <taxon>Bacteria</taxon>
        <taxon>Bacillati</taxon>
        <taxon>Bacillota</taxon>
        <taxon>Clostridia</taxon>
        <taxon>Eubacteriales</taxon>
        <taxon>Candidatus Limadaptatus</taxon>
    </lineage>
</organism>
<accession>A0A9D1N9J4</accession>
<dbReference type="Pfam" id="PF02852">
    <property type="entry name" value="Pyr_redox_dim"/>
    <property type="match status" value="1"/>
</dbReference>
<name>A0A9D1N9J4_9FIRM</name>
<reference evidence="14" key="2">
    <citation type="journal article" date="2021" name="PeerJ">
        <title>Extensive microbial diversity within the chicken gut microbiome revealed by metagenomics and culture.</title>
        <authorList>
            <person name="Gilroy R."/>
            <person name="Ravi A."/>
            <person name="Getino M."/>
            <person name="Pursley I."/>
            <person name="Horton D.L."/>
            <person name="Alikhan N.F."/>
            <person name="Baker D."/>
            <person name="Gharbi K."/>
            <person name="Hall N."/>
            <person name="Watson M."/>
            <person name="Adriaenssens E.M."/>
            <person name="Foster-Nyarko E."/>
            <person name="Jarju S."/>
            <person name="Secka A."/>
            <person name="Antonio M."/>
            <person name="Oren A."/>
            <person name="Chaudhuri R.R."/>
            <person name="La Ragione R."/>
            <person name="Hildebrand F."/>
            <person name="Pallen M.J."/>
        </authorList>
    </citation>
    <scope>NUCLEOTIDE SEQUENCE</scope>
    <source>
        <strain evidence="14">10406</strain>
    </source>
</reference>
<evidence type="ECO:0000259" key="13">
    <source>
        <dbReference type="Pfam" id="PF07992"/>
    </source>
</evidence>
<evidence type="ECO:0000256" key="4">
    <source>
        <dbReference type="ARBA" id="ARBA00023002"/>
    </source>
</evidence>
<dbReference type="GO" id="GO:0006103">
    <property type="term" value="P:2-oxoglutarate metabolic process"/>
    <property type="evidence" value="ECO:0007669"/>
    <property type="project" value="TreeGrafter"/>
</dbReference>
<dbReference type="SUPFAM" id="SSF55424">
    <property type="entry name" value="FAD/NAD-linked reductases, dimerisation (C-terminal) domain"/>
    <property type="match status" value="1"/>
</dbReference>
<dbReference type="SUPFAM" id="SSF51905">
    <property type="entry name" value="FAD/NAD(P)-binding domain"/>
    <property type="match status" value="1"/>
</dbReference>
<evidence type="ECO:0000259" key="12">
    <source>
        <dbReference type="Pfam" id="PF02852"/>
    </source>
</evidence>
<reference evidence="14" key="1">
    <citation type="submission" date="2020-10" db="EMBL/GenBank/DDBJ databases">
        <authorList>
            <person name="Gilroy R."/>
        </authorList>
    </citation>
    <scope>NUCLEOTIDE SEQUENCE</scope>
    <source>
        <strain evidence="14">10406</strain>
    </source>
</reference>
<evidence type="ECO:0000256" key="7">
    <source>
        <dbReference type="ARBA" id="ARBA00023284"/>
    </source>
</evidence>
<dbReference type="PANTHER" id="PTHR22912">
    <property type="entry name" value="DISULFIDE OXIDOREDUCTASE"/>
    <property type="match status" value="1"/>
</dbReference>
<feature type="domain" description="Pyridine nucleotide-disulphide oxidoreductase dimerisation" evidence="12">
    <location>
        <begin position="331"/>
        <end position="431"/>
    </location>
</feature>
<dbReference type="InterPro" id="IPR001100">
    <property type="entry name" value="Pyr_nuc-diS_OxRdtase"/>
</dbReference>
<keyword evidence="4 11" id="KW-0560">Oxidoreductase</keyword>
<evidence type="ECO:0000256" key="9">
    <source>
        <dbReference type="PIRSR" id="PIRSR000350-3"/>
    </source>
</evidence>
<dbReference type="PROSITE" id="PS00076">
    <property type="entry name" value="PYRIDINE_REDOX_1"/>
    <property type="match status" value="1"/>
</dbReference>
<evidence type="ECO:0000256" key="5">
    <source>
        <dbReference type="ARBA" id="ARBA00023027"/>
    </source>
</evidence>
<feature type="binding site" evidence="9">
    <location>
        <position position="49"/>
    </location>
    <ligand>
        <name>FAD</name>
        <dbReference type="ChEBI" id="CHEBI:57692"/>
    </ligand>
</feature>
<keyword evidence="9" id="KW-0547">Nucleotide-binding</keyword>
<keyword evidence="2 11" id="KW-0285">Flavoprotein</keyword>
<dbReference type="InterPro" id="IPR016156">
    <property type="entry name" value="FAD/NAD-linked_Rdtase_dimer_sf"/>
</dbReference>